<name>A0A8E2EJA9_9PEZI</name>
<evidence type="ECO:0000313" key="1">
    <source>
        <dbReference type="EMBL" id="OCK85066.1"/>
    </source>
</evidence>
<dbReference type="PANTHER" id="PTHR36578:SF2">
    <property type="entry name" value="PA14 DOMAIN-CONTAINING PROTEIN"/>
    <property type="match status" value="1"/>
</dbReference>
<dbReference type="AlphaFoldDB" id="A0A8E2EJA9"/>
<gene>
    <name evidence="1" type="ORF">K432DRAFT_455870</name>
</gene>
<dbReference type="OrthoDB" id="271448at2759"/>
<dbReference type="PROSITE" id="PS51257">
    <property type="entry name" value="PROKAR_LIPOPROTEIN"/>
    <property type="match status" value="1"/>
</dbReference>
<dbReference type="PANTHER" id="PTHR36578">
    <property type="entry name" value="CHROMOSOME 15, WHOLE GENOME SHOTGUN SEQUENCE"/>
    <property type="match status" value="1"/>
</dbReference>
<keyword evidence="2" id="KW-1185">Reference proteome</keyword>
<proteinExistence type="predicted"/>
<protein>
    <submittedName>
        <fullName evidence="1">Uncharacterized protein</fullName>
    </submittedName>
</protein>
<dbReference type="EMBL" id="KV744825">
    <property type="protein sequence ID" value="OCK85066.1"/>
    <property type="molecule type" value="Genomic_DNA"/>
</dbReference>
<dbReference type="Proteomes" id="UP000250266">
    <property type="component" value="Unassembled WGS sequence"/>
</dbReference>
<organism evidence="1 2">
    <name type="scientific">Lepidopterella palustris CBS 459.81</name>
    <dbReference type="NCBI Taxonomy" id="1314670"/>
    <lineage>
        <taxon>Eukaryota</taxon>
        <taxon>Fungi</taxon>
        <taxon>Dikarya</taxon>
        <taxon>Ascomycota</taxon>
        <taxon>Pezizomycotina</taxon>
        <taxon>Dothideomycetes</taxon>
        <taxon>Pleosporomycetidae</taxon>
        <taxon>Mytilinidiales</taxon>
        <taxon>Argynnaceae</taxon>
        <taxon>Lepidopterella</taxon>
    </lineage>
</organism>
<reference evidence="1 2" key="1">
    <citation type="journal article" date="2016" name="Nat. Commun.">
        <title>Ectomycorrhizal ecology is imprinted in the genome of the dominant symbiotic fungus Cenococcum geophilum.</title>
        <authorList>
            <consortium name="DOE Joint Genome Institute"/>
            <person name="Peter M."/>
            <person name="Kohler A."/>
            <person name="Ohm R.A."/>
            <person name="Kuo A."/>
            <person name="Krutzmann J."/>
            <person name="Morin E."/>
            <person name="Arend M."/>
            <person name="Barry K.W."/>
            <person name="Binder M."/>
            <person name="Choi C."/>
            <person name="Clum A."/>
            <person name="Copeland A."/>
            <person name="Grisel N."/>
            <person name="Haridas S."/>
            <person name="Kipfer T."/>
            <person name="LaButti K."/>
            <person name="Lindquist E."/>
            <person name="Lipzen A."/>
            <person name="Maire R."/>
            <person name="Meier B."/>
            <person name="Mihaltcheva S."/>
            <person name="Molinier V."/>
            <person name="Murat C."/>
            <person name="Poggeler S."/>
            <person name="Quandt C.A."/>
            <person name="Sperisen C."/>
            <person name="Tritt A."/>
            <person name="Tisserant E."/>
            <person name="Crous P.W."/>
            <person name="Henrissat B."/>
            <person name="Nehls U."/>
            <person name="Egli S."/>
            <person name="Spatafora J.W."/>
            <person name="Grigoriev I.V."/>
            <person name="Martin F.M."/>
        </authorList>
    </citation>
    <scope>NUCLEOTIDE SEQUENCE [LARGE SCALE GENOMIC DNA]</scope>
    <source>
        <strain evidence="1 2">CBS 459.81</strain>
    </source>
</reference>
<accession>A0A8E2EJA9</accession>
<evidence type="ECO:0000313" key="2">
    <source>
        <dbReference type="Proteomes" id="UP000250266"/>
    </source>
</evidence>
<sequence>MGIRHAAQFKYFPSLVYGYPPAPGVVLASCACALSSNAAGTQTCPTVFSGISHSFIIIFFQSLISKMGFTNIVALFGALSLVQAAPQNIDFNLADLTPDPSDSSAQTITYNPAAAASSVVADINAGSLPQPTKAKMIKRTSGNCSPKAIGAGPVPSPDTVQAFLADPDFASAASAAPTPTGYTNRFTNLNASNNAYGYMGFTTLNTYDSVSCASQCNTIIGCMAVNIFFERDPSLDVGPACPNPASTTNIKCVFWRGPVTVGNANNYGYTDNNFTIAIAGSNGYVNNTIAPVPGYTGPDRLGNAAINAPNDCNSRGPFDPALCSAACSATSAYNLRHPPSTGLPKTCQFFNTYLLLMNGTNQGQVCSMYTRAWDDSSATNFGQSRGSSVYTVEYSLSYKNTTQYGQSCPPPSSTSSAISSASIMSSSSVSSSVSSAAASTTVVSTVSSITNGSSVTSTSALDQPIVELWLLKHLFVNLDGFFNRFRNLRRIIYEPDFLDNIHNLGHGRLVHFISCAIDKHFIGLLV</sequence>